<feature type="region of interest" description="Disordered" evidence="1">
    <location>
        <begin position="1"/>
        <end position="31"/>
    </location>
</feature>
<evidence type="ECO:0000313" key="3">
    <source>
        <dbReference type="Proteomes" id="UP000784294"/>
    </source>
</evidence>
<protein>
    <submittedName>
        <fullName evidence="2">Uncharacterized protein</fullName>
    </submittedName>
</protein>
<keyword evidence="3" id="KW-1185">Reference proteome</keyword>
<feature type="compositionally biased region" description="Basic and acidic residues" evidence="1">
    <location>
        <begin position="1"/>
        <end position="10"/>
    </location>
</feature>
<organism evidence="2 3">
    <name type="scientific">Protopolystoma xenopodis</name>
    <dbReference type="NCBI Taxonomy" id="117903"/>
    <lineage>
        <taxon>Eukaryota</taxon>
        <taxon>Metazoa</taxon>
        <taxon>Spiralia</taxon>
        <taxon>Lophotrochozoa</taxon>
        <taxon>Platyhelminthes</taxon>
        <taxon>Monogenea</taxon>
        <taxon>Polyopisthocotylea</taxon>
        <taxon>Polystomatidea</taxon>
        <taxon>Polystomatidae</taxon>
        <taxon>Protopolystoma</taxon>
    </lineage>
</organism>
<comment type="caution">
    <text evidence="2">The sequence shown here is derived from an EMBL/GenBank/DDBJ whole genome shotgun (WGS) entry which is preliminary data.</text>
</comment>
<proteinExistence type="predicted"/>
<sequence>MRGGRSRVEASGDGNLSTACSRRVPTSAGQVDAVEGDRRNVVWTPRKDERHQHQHHSIASVCTICNHLEAKLLRAETVISQKRAQ</sequence>
<name>A0A3S5CSD5_9PLAT</name>
<evidence type="ECO:0000313" key="2">
    <source>
        <dbReference type="EMBL" id="VEL44211.1"/>
    </source>
</evidence>
<dbReference type="AlphaFoldDB" id="A0A3S5CSD5"/>
<reference evidence="2" key="1">
    <citation type="submission" date="2018-11" db="EMBL/GenBank/DDBJ databases">
        <authorList>
            <consortium name="Pathogen Informatics"/>
        </authorList>
    </citation>
    <scope>NUCLEOTIDE SEQUENCE</scope>
</reference>
<gene>
    <name evidence="2" type="ORF">PXEA_LOCUS37651</name>
</gene>
<accession>A0A3S5CSD5</accession>
<dbReference type="Proteomes" id="UP000784294">
    <property type="component" value="Unassembled WGS sequence"/>
</dbReference>
<dbReference type="EMBL" id="CAAALY010291902">
    <property type="protein sequence ID" value="VEL44211.1"/>
    <property type="molecule type" value="Genomic_DNA"/>
</dbReference>
<evidence type="ECO:0000256" key="1">
    <source>
        <dbReference type="SAM" id="MobiDB-lite"/>
    </source>
</evidence>